<comment type="similarity">
    <text evidence="7">Belongs to the RnpA family.</text>
</comment>
<evidence type="ECO:0000256" key="7">
    <source>
        <dbReference type="HAMAP-Rule" id="MF_00227"/>
    </source>
</evidence>
<sequence length="120" mass="13820">MVSPTGADQGFRSAHRLHKTDEYSSVFAFRRALRGRFYMLHYRPNGLDTARLGVVVAKKLAKRANVRNLVKRIAREIFRRQRIELPAMDLVVRLNAPVAKATRAEINLDLLSLLQRLPRQ</sequence>
<dbReference type="PANTHER" id="PTHR33992">
    <property type="entry name" value="RIBONUCLEASE P PROTEIN COMPONENT"/>
    <property type="match status" value="1"/>
</dbReference>
<dbReference type="GO" id="GO:0030677">
    <property type="term" value="C:ribonuclease P complex"/>
    <property type="evidence" value="ECO:0007669"/>
    <property type="project" value="TreeGrafter"/>
</dbReference>
<dbReference type="EMBL" id="CP001281">
    <property type="protein sequence ID" value="ACK55070.1"/>
    <property type="molecule type" value="Genomic_DNA"/>
</dbReference>
<dbReference type="Proteomes" id="UP000321192">
    <property type="component" value="Unassembled WGS sequence"/>
</dbReference>
<dbReference type="GO" id="GO:0042781">
    <property type="term" value="F:3'-tRNA processing endoribonuclease activity"/>
    <property type="evidence" value="ECO:0007669"/>
    <property type="project" value="TreeGrafter"/>
</dbReference>
<dbReference type="InterPro" id="IPR000100">
    <property type="entry name" value="RNase_P"/>
</dbReference>
<dbReference type="GO" id="GO:0000049">
    <property type="term" value="F:tRNA binding"/>
    <property type="evidence" value="ECO:0007669"/>
    <property type="project" value="UniProtKB-UniRule"/>
</dbReference>
<evidence type="ECO:0000313" key="9">
    <source>
        <dbReference type="EMBL" id="ACK55070.1"/>
    </source>
</evidence>
<evidence type="ECO:0000313" key="12">
    <source>
        <dbReference type="Proteomes" id="UP000321192"/>
    </source>
</evidence>
<evidence type="ECO:0000256" key="4">
    <source>
        <dbReference type="ARBA" id="ARBA00022759"/>
    </source>
</evidence>
<dbReference type="EMBL" id="SSFD01000194">
    <property type="protein sequence ID" value="TXH83947.1"/>
    <property type="molecule type" value="Genomic_DNA"/>
</dbReference>
<accession>A0A5C7SJH7</accession>
<dbReference type="STRING" id="85643.Tmz1t_2333"/>
<evidence type="ECO:0000256" key="5">
    <source>
        <dbReference type="ARBA" id="ARBA00022801"/>
    </source>
</evidence>
<keyword evidence="5 7" id="KW-0378">Hydrolase</keyword>
<dbReference type="OrthoDB" id="398329at2"/>
<reference evidence="10 12" key="3">
    <citation type="submission" date="2018-09" db="EMBL/GenBank/DDBJ databases">
        <title>Metagenome Assembled Genomes from an Advanced Water Purification Facility.</title>
        <authorList>
            <person name="Stamps B.W."/>
            <person name="Spear J.R."/>
        </authorList>
    </citation>
    <scope>NUCLEOTIDE SEQUENCE [LARGE SCALE GENOMIC DNA]</scope>
    <source>
        <strain evidence="10">Bin_27_1</strain>
    </source>
</reference>
<evidence type="ECO:0000313" key="10">
    <source>
        <dbReference type="EMBL" id="TXH83947.1"/>
    </source>
</evidence>
<accession>C4ZKT5</accession>
<keyword evidence="11" id="KW-1185">Reference proteome</keyword>
<dbReference type="eggNOG" id="COG0594">
    <property type="taxonomic scope" value="Bacteria"/>
</dbReference>
<dbReference type="InterPro" id="IPR020568">
    <property type="entry name" value="Ribosomal_Su5_D2-typ_SF"/>
</dbReference>
<dbReference type="AlphaFoldDB" id="C4ZKT5"/>
<proteinExistence type="inferred from homology"/>
<protein>
    <recommendedName>
        <fullName evidence="7 8">Ribonuclease P protein component</fullName>
        <shortName evidence="7">RNase P protein</shortName>
        <shortName evidence="7">RNaseP protein</shortName>
        <ecNumber evidence="7 8">3.1.26.5</ecNumber>
    </recommendedName>
    <alternativeName>
        <fullName evidence="7">Protein C5</fullName>
    </alternativeName>
</protein>
<keyword evidence="2 7" id="KW-0819">tRNA processing</keyword>
<dbReference type="Gene3D" id="3.30.230.10">
    <property type="match status" value="1"/>
</dbReference>
<dbReference type="InterPro" id="IPR020539">
    <property type="entry name" value="RNase_P_CS"/>
</dbReference>
<dbReference type="Pfam" id="PF00825">
    <property type="entry name" value="Ribonuclease_P"/>
    <property type="match status" value="1"/>
</dbReference>
<comment type="catalytic activity">
    <reaction evidence="7">
        <text>Endonucleolytic cleavage of RNA, removing 5'-extranucleotides from tRNA precursor.</text>
        <dbReference type="EC" id="3.1.26.5"/>
    </reaction>
</comment>
<keyword evidence="3 7" id="KW-0540">Nuclease</keyword>
<name>C4ZKT5_THASP</name>
<dbReference type="KEGG" id="tmz:Tmz1t_2333"/>
<dbReference type="GO" id="GO:0004526">
    <property type="term" value="F:ribonuclease P activity"/>
    <property type="evidence" value="ECO:0007669"/>
    <property type="project" value="UniProtKB-UniRule"/>
</dbReference>
<dbReference type="PANTHER" id="PTHR33992:SF1">
    <property type="entry name" value="RIBONUCLEASE P PROTEIN COMPONENT"/>
    <property type="match status" value="1"/>
</dbReference>
<dbReference type="EC" id="3.1.26.5" evidence="7 8"/>
<keyword evidence="4 7" id="KW-0255">Endonuclease</keyword>
<dbReference type="HAMAP" id="MF_00227">
    <property type="entry name" value="RNase_P"/>
    <property type="match status" value="1"/>
</dbReference>
<comment type="function">
    <text evidence="1 7">RNaseP catalyzes the removal of the 5'-leader sequence from pre-tRNA to produce the mature 5'-terminus. It can also cleave other RNA substrates such as 4.5S RNA. The protein component plays an auxiliary but essential role in vivo by binding to the 5'-leader sequence and broadening the substrate specificity of the ribozyme.</text>
</comment>
<evidence type="ECO:0000256" key="1">
    <source>
        <dbReference type="ARBA" id="ARBA00002663"/>
    </source>
</evidence>
<reference evidence="11" key="1">
    <citation type="submission" date="2009-05" db="EMBL/GenBank/DDBJ databases">
        <title>Complete sequence of chromosome of Thauera sp. MZ1T.</title>
        <authorList>
            <consortium name="US DOE Joint Genome Institute"/>
            <person name="Lucas S."/>
            <person name="Copeland A."/>
            <person name="Lapidus A."/>
            <person name="Glavina del Rio T."/>
            <person name="Dalin E."/>
            <person name="Tice H."/>
            <person name="Bruce D."/>
            <person name="Goodwin L."/>
            <person name="Pitluck S."/>
            <person name="Sims D."/>
            <person name="Brettin T."/>
            <person name="Detter J.C."/>
            <person name="Han C."/>
            <person name="Larimer F."/>
            <person name="Land M."/>
            <person name="Hauser L."/>
            <person name="Kyrpides N."/>
            <person name="Mikhailova N."/>
            <person name="Sayler G.S."/>
        </authorList>
    </citation>
    <scope>NUCLEOTIDE SEQUENCE [LARGE SCALE GENOMIC DNA]</scope>
    <source>
        <strain evidence="11">MZ1T</strain>
    </source>
</reference>
<evidence type="ECO:0000256" key="8">
    <source>
        <dbReference type="NCBIfam" id="TIGR00188"/>
    </source>
</evidence>
<dbReference type="SUPFAM" id="SSF54211">
    <property type="entry name" value="Ribosomal protein S5 domain 2-like"/>
    <property type="match status" value="1"/>
</dbReference>
<evidence type="ECO:0000313" key="11">
    <source>
        <dbReference type="Proteomes" id="UP000002186"/>
    </source>
</evidence>
<dbReference type="GO" id="GO:0001682">
    <property type="term" value="P:tRNA 5'-leader removal"/>
    <property type="evidence" value="ECO:0007669"/>
    <property type="project" value="UniProtKB-UniRule"/>
</dbReference>
<organism evidence="9 11">
    <name type="scientific">Thauera aminoaromatica</name>
    <dbReference type="NCBI Taxonomy" id="164330"/>
    <lineage>
        <taxon>Bacteria</taxon>
        <taxon>Pseudomonadati</taxon>
        <taxon>Pseudomonadota</taxon>
        <taxon>Betaproteobacteria</taxon>
        <taxon>Rhodocyclales</taxon>
        <taxon>Zoogloeaceae</taxon>
        <taxon>Thauera</taxon>
    </lineage>
</organism>
<dbReference type="RefSeq" id="WP_012586328.1">
    <property type="nucleotide sequence ID" value="NZ_JAKLLK010000002.1"/>
</dbReference>
<evidence type="ECO:0000256" key="3">
    <source>
        <dbReference type="ARBA" id="ARBA00022722"/>
    </source>
</evidence>
<dbReference type="HOGENOM" id="CLU_117179_11_2_4"/>
<dbReference type="Proteomes" id="UP000002186">
    <property type="component" value="Chromosome"/>
</dbReference>
<dbReference type="NCBIfam" id="TIGR00188">
    <property type="entry name" value="rnpA"/>
    <property type="match status" value="1"/>
</dbReference>
<dbReference type="PROSITE" id="PS00648">
    <property type="entry name" value="RIBONUCLEASE_P"/>
    <property type="match status" value="1"/>
</dbReference>
<evidence type="ECO:0000256" key="6">
    <source>
        <dbReference type="ARBA" id="ARBA00022884"/>
    </source>
</evidence>
<comment type="subunit">
    <text evidence="7">Consists of a catalytic RNA component (M1 or rnpB) and a protein subunit.</text>
</comment>
<dbReference type="InterPro" id="IPR014721">
    <property type="entry name" value="Ribsml_uS5_D2-typ_fold_subgr"/>
</dbReference>
<reference evidence="9 11" key="2">
    <citation type="journal article" date="2012" name="Stand. Genomic Sci.">
        <title>Complete genome sequence of Thauera aminoaromatica strain MZ1T.</title>
        <authorList>
            <person name="Jiang K."/>
            <person name="Sanseverino J."/>
            <person name="Chauhan A."/>
            <person name="Lucas S."/>
            <person name="Copeland A."/>
            <person name="Lapidus A."/>
            <person name="Del Rio T.G."/>
            <person name="Dalin E."/>
            <person name="Tice H."/>
            <person name="Bruce D."/>
            <person name="Goodwin L."/>
            <person name="Pitluck S."/>
            <person name="Sims D."/>
            <person name="Brettin T."/>
            <person name="Detter J.C."/>
            <person name="Han C."/>
            <person name="Chang Y.J."/>
            <person name="Larimer F."/>
            <person name="Land M."/>
            <person name="Hauser L."/>
            <person name="Kyrpides N.C."/>
            <person name="Mikhailova N."/>
            <person name="Moser S."/>
            <person name="Jegier P."/>
            <person name="Close D."/>
            <person name="Debruyn J.M."/>
            <person name="Wang Y."/>
            <person name="Layton A.C."/>
            <person name="Allen M.S."/>
            <person name="Sayler G.S."/>
        </authorList>
    </citation>
    <scope>NUCLEOTIDE SEQUENCE [LARGE SCALE GENOMIC DNA]</scope>
    <source>
        <strain evidence="9 11">MZ1T</strain>
    </source>
</reference>
<gene>
    <name evidence="7 10" type="primary">rnpA</name>
    <name evidence="9" type="ordered locus">Tmz1t_2333</name>
    <name evidence="10" type="ORF">E6Q80_12550</name>
</gene>
<keyword evidence="6 7" id="KW-0694">RNA-binding</keyword>
<evidence type="ECO:0000256" key="2">
    <source>
        <dbReference type="ARBA" id="ARBA00022694"/>
    </source>
</evidence>